<dbReference type="OrthoDB" id="9988102at2759"/>
<dbReference type="Gene3D" id="1.10.1040.10">
    <property type="entry name" value="N-(1-d-carboxylethyl)-l-norvaline Dehydrogenase, domain 2"/>
    <property type="match status" value="1"/>
</dbReference>
<dbReference type="SUPFAM" id="SSF51735">
    <property type="entry name" value="NAD(P)-binding Rossmann-fold domains"/>
    <property type="match status" value="1"/>
</dbReference>
<comment type="caution">
    <text evidence="5">The sequence shown here is derived from an EMBL/GenBank/DDBJ whole genome shotgun (WGS) entry which is preliminary data.</text>
</comment>
<keyword evidence="6" id="KW-1185">Reference proteome</keyword>
<protein>
    <recommendedName>
        <fullName evidence="7">6-phosphogluconate dehydrogenase</fullName>
    </recommendedName>
</protein>
<sequence>MEGIVKANRSGFMRHAFAKRVCRGSNRRNKRIASFSVHGNGKSNKVNPRHVHPRKRTTADQRARKYGLVHEVHQHFKELRRTGLRYQNSLVVLASQQYASWLEDEHFMSALVEPFTTTYRGLDDAGQKLPEDIHVIAAAVDGLHPLRVFGDTPHGFSFYYANMKNTMMHMWKDKPHPPDEPKSYIGFQTGSVRFGGDMISCKLPLANTVFQNGRKTTMFASHWRNSGTGLQNLRWMEKRSHNVHFVDPAHRTNINYSIQSPLVPITAPRKILAGLGNIVSLVEVDGEETPASTELEKAANELYVRRSKEGHTFPPGPVGVWALVQPPDPEGSDCLETQQKWFDLSSKTQDVHEEWELALEFKEQIWSHLQHRGRLYKILSGGGGWGKKRGLLSLDPDTIYSLSPRDKGLGSFIRSFARRNDGSASHDVVAPGSYIQHFITPPFSARPKSPTLSGLTVGIAFGVSESETVEEQPLTDGASDWTVIPQHFGAVSSLGIFIKSKLHRKEDGSKLSVPGSWFGYRSPITIPNMAANGETPSKVAVISIGDMGVGIAKLLVAKGFRVATNVKGRSQDTIQRAREANVELIDSDLDLASQCAVILSVVPPRDAEATADRIVDVLGGASRSVPLYFVDMNAVAPSTCKSVASSFARARVPARFIDACIIGAPPRPKSAPNAGTNVSSSSAPPGDDDDDDDGGGWYVPGVPMSGPHKLADLSLPGTEDRETETFGARLSAVLGGNHISAEIGAASGLKMCFASVSKGFTAIATQAFTTAHRMGVLDHLRDELSARLPSYLEFAEKGVVTMPPKAYRWVREMEEISKTHAEEGGFGPDLFVGAA</sequence>
<dbReference type="InterPro" id="IPR051265">
    <property type="entry name" value="HIBADH-related_NP60_sf"/>
</dbReference>
<evidence type="ECO:0008006" key="7">
    <source>
        <dbReference type="Google" id="ProtNLM"/>
    </source>
</evidence>
<dbReference type="PANTHER" id="PTHR43580:SF2">
    <property type="entry name" value="CYTOKINE-LIKE NUCLEAR FACTOR N-PAC"/>
    <property type="match status" value="1"/>
</dbReference>
<feature type="region of interest" description="Disordered" evidence="2">
    <location>
        <begin position="668"/>
        <end position="722"/>
    </location>
</feature>
<dbReference type="Gene3D" id="3.40.50.720">
    <property type="entry name" value="NAD(P)-binding Rossmann-like Domain"/>
    <property type="match status" value="1"/>
</dbReference>
<feature type="region of interest" description="Disordered" evidence="2">
    <location>
        <begin position="37"/>
        <end position="58"/>
    </location>
</feature>
<dbReference type="GO" id="GO:0031491">
    <property type="term" value="F:nucleosome binding"/>
    <property type="evidence" value="ECO:0007669"/>
    <property type="project" value="TreeGrafter"/>
</dbReference>
<feature type="domain" description="Pyrroline-5-carboxylate reductase catalytic N-terminal" evidence="3">
    <location>
        <begin position="538"/>
        <end position="616"/>
    </location>
</feature>
<evidence type="ECO:0000256" key="2">
    <source>
        <dbReference type="SAM" id="MobiDB-lite"/>
    </source>
</evidence>
<dbReference type="GO" id="GO:0003677">
    <property type="term" value="F:DNA binding"/>
    <property type="evidence" value="ECO:0007669"/>
    <property type="project" value="TreeGrafter"/>
</dbReference>
<dbReference type="Pfam" id="PF09130">
    <property type="entry name" value="DUF1932"/>
    <property type="match status" value="1"/>
</dbReference>
<dbReference type="InterPro" id="IPR013328">
    <property type="entry name" value="6PGD_dom2"/>
</dbReference>
<dbReference type="AlphaFoldDB" id="A0A5Q4C7G9"/>
<feature type="domain" description="Phosphogluconate dehydrogenase NAD-binding putative C-terminal" evidence="4">
    <location>
        <begin position="771"/>
        <end position="835"/>
    </location>
</feature>
<dbReference type="GO" id="GO:0000785">
    <property type="term" value="C:chromatin"/>
    <property type="evidence" value="ECO:0007669"/>
    <property type="project" value="TreeGrafter"/>
</dbReference>
<evidence type="ECO:0000256" key="1">
    <source>
        <dbReference type="ARBA" id="ARBA00007598"/>
    </source>
</evidence>
<proteinExistence type="inferred from homology"/>
<reference evidence="5 6" key="1">
    <citation type="journal article" date="2019" name="Sci. Rep.">
        <title>Colletotrichum shisoi sp. nov., an anthracnose pathogen of Perilla frutescens in Japan: molecular phylogenetic, morphological and genomic evidence.</title>
        <authorList>
            <person name="Gan P."/>
            <person name="Tsushima A."/>
            <person name="Hiroyama R."/>
            <person name="Narusaka M."/>
            <person name="Takano Y."/>
            <person name="Narusaka Y."/>
            <person name="Kawaradani M."/>
            <person name="Damm U."/>
            <person name="Shirasu K."/>
        </authorList>
    </citation>
    <scope>NUCLEOTIDE SEQUENCE [LARGE SCALE GENOMIC DNA]</scope>
    <source>
        <strain evidence="5 6">PG-2018a</strain>
    </source>
</reference>
<comment type="similarity">
    <text evidence="1">Belongs to the HIBADH-related family. NP60 subfamily.</text>
</comment>
<dbReference type="EMBL" id="PUHP01000004">
    <property type="protein sequence ID" value="TQN75258.1"/>
    <property type="molecule type" value="Genomic_DNA"/>
</dbReference>
<dbReference type="InterPro" id="IPR015814">
    <property type="entry name" value="Pgluconate_DH_NAD-bd_C"/>
</dbReference>
<organism evidence="5 6">
    <name type="scientific">Colletotrichum shisoi</name>
    <dbReference type="NCBI Taxonomy" id="2078593"/>
    <lineage>
        <taxon>Eukaryota</taxon>
        <taxon>Fungi</taxon>
        <taxon>Dikarya</taxon>
        <taxon>Ascomycota</taxon>
        <taxon>Pezizomycotina</taxon>
        <taxon>Sordariomycetes</taxon>
        <taxon>Hypocreomycetidae</taxon>
        <taxon>Glomerellales</taxon>
        <taxon>Glomerellaceae</taxon>
        <taxon>Colletotrichum</taxon>
        <taxon>Colletotrichum destructivum species complex</taxon>
    </lineage>
</organism>
<evidence type="ECO:0000313" key="6">
    <source>
        <dbReference type="Proteomes" id="UP000326340"/>
    </source>
</evidence>
<feature type="compositionally biased region" description="Basic residues" evidence="2">
    <location>
        <begin position="47"/>
        <end position="56"/>
    </location>
</feature>
<dbReference type="GO" id="GO:0140673">
    <property type="term" value="P:transcription elongation-coupled chromatin remodeling"/>
    <property type="evidence" value="ECO:0007669"/>
    <property type="project" value="TreeGrafter"/>
</dbReference>
<dbReference type="InterPro" id="IPR008927">
    <property type="entry name" value="6-PGluconate_DH-like_C_sf"/>
</dbReference>
<name>A0A5Q4C7G9_9PEZI</name>
<dbReference type="InterPro" id="IPR028939">
    <property type="entry name" value="P5C_Rdtase_cat_N"/>
</dbReference>
<dbReference type="Proteomes" id="UP000326340">
    <property type="component" value="Unassembled WGS sequence"/>
</dbReference>
<dbReference type="InterPro" id="IPR036291">
    <property type="entry name" value="NAD(P)-bd_dom_sf"/>
</dbReference>
<feature type="non-terminal residue" evidence="5">
    <location>
        <position position="835"/>
    </location>
</feature>
<evidence type="ECO:0000313" key="5">
    <source>
        <dbReference type="EMBL" id="TQN75258.1"/>
    </source>
</evidence>
<dbReference type="PANTHER" id="PTHR43580">
    <property type="entry name" value="OXIDOREDUCTASE GLYR1-RELATED"/>
    <property type="match status" value="1"/>
</dbReference>
<gene>
    <name evidence="5" type="ORF">CSHISOI_00146</name>
</gene>
<feature type="compositionally biased region" description="Polar residues" evidence="2">
    <location>
        <begin position="673"/>
        <end position="683"/>
    </location>
</feature>
<dbReference type="SUPFAM" id="SSF48179">
    <property type="entry name" value="6-phosphogluconate dehydrogenase C-terminal domain-like"/>
    <property type="match status" value="1"/>
</dbReference>
<accession>A0A5Q4C7G9</accession>
<evidence type="ECO:0000259" key="3">
    <source>
        <dbReference type="Pfam" id="PF03807"/>
    </source>
</evidence>
<dbReference type="Pfam" id="PF03807">
    <property type="entry name" value="F420_oxidored"/>
    <property type="match status" value="1"/>
</dbReference>
<evidence type="ECO:0000259" key="4">
    <source>
        <dbReference type="Pfam" id="PF09130"/>
    </source>
</evidence>